<keyword evidence="6" id="KW-0997">Cell inner membrane</keyword>
<dbReference type="EMBL" id="FOFX01000013">
    <property type="protein sequence ID" value="SEP97546.1"/>
    <property type="molecule type" value="Genomic_DNA"/>
</dbReference>
<feature type="domain" description="MotA/TolQ/ExbB proton channel" evidence="14">
    <location>
        <begin position="122"/>
        <end position="239"/>
    </location>
</feature>
<protein>
    <submittedName>
        <fullName evidence="16">Chemotaxis protein MotA</fullName>
    </submittedName>
</protein>
<evidence type="ECO:0000256" key="6">
    <source>
        <dbReference type="ARBA" id="ARBA00022519"/>
    </source>
</evidence>
<evidence type="ECO:0000256" key="5">
    <source>
        <dbReference type="ARBA" id="ARBA00022500"/>
    </source>
</evidence>
<evidence type="ECO:0000313" key="20">
    <source>
        <dbReference type="Proteomes" id="UP000182882"/>
    </source>
</evidence>
<evidence type="ECO:0000256" key="7">
    <source>
        <dbReference type="ARBA" id="ARBA00022692"/>
    </source>
</evidence>
<keyword evidence="11" id="KW-0406">Ion transport</keyword>
<evidence type="ECO:0000313" key="21">
    <source>
        <dbReference type="Proteomes" id="UP000219335"/>
    </source>
</evidence>
<feature type="transmembrane region" description="Helical" evidence="13">
    <location>
        <begin position="200"/>
        <end position="220"/>
    </location>
</feature>
<evidence type="ECO:0000256" key="1">
    <source>
        <dbReference type="ARBA" id="ARBA00004429"/>
    </source>
</evidence>
<dbReference type="EMBL" id="OCMU01000001">
    <property type="protein sequence ID" value="SOD16828.1"/>
    <property type="molecule type" value="Genomic_DNA"/>
</dbReference>
<comment type="similarity">
    <text evidence="2">Belongs to the MotA family.</text>
</comment>
<dbReference type="Proteomes" id="UP000181998">
    <property type="component" value="Unassembled WGS sequence"/>
</dbReference>
<keyword evidence="7 13" id="KW-0812">Transmembrane</keyword>
<dbReference type="InterPro" id="IPR022522">
    <property type="entry name" value="Flagellar_motor_stator_MotA"/>
</dbReference>
<evidence type="ECO:0000313" key="19">
    <source>
        <dbReference type="Proteomes" id="UP000181998"/>
    </source>
</evidence>
<evidence type="ECO:0000259" key="14">
    <source>
        <dbReference type="Pfam" id="PF01618"/>
    </source>
</evidence>
<feature type="transmembrane region" description="Helical" evidence="13">
    <location>
        <begin position="7"/>
        <end position="26"/>
    </location>
</feature>
<sequence>MLVSVGYLIIIISVFGGFALAGGHLASLWQPVEVLMIGGGAIGAFVVGNSNKALKATMKALPTVFKGSKYTKALYMDLMTLLYEVLGKIRKEGLMSIEGDVDDPSNSPIFTKYPDILADHHITEFITDYLRLMVGGNLNSLEIESLMDSELETHHQEGEVPVHCVAKLGDGLPAFGIVAAVMGVVHTMESVHLPPAELGILIAAALVGTFLGILLAYGFVSPLAGKLEHNLHESSKMFECIKITLLANLNGYSPVLAVEFGRKVLFTTERPSFLELEEHVKQSKSR</sequence>
<dbReference type="InterPro" id="IPR047055">
    <property type="entry name" value="MotA-like"/>
</dbReference>
<dbReference type="RefSeq" id="WP_062557735.1">
    <property type="nucleotide sequence ID" value="NZ_CP013341.1"/>
</dbReference>
<keyword evidence="12 13" id="KW-0472">Membrane</keyword>
<dbReference type="GO" id="GO:1902600">
    <property type="term" value="P:proton transmembrane transport"/>
    <property type="evidence" value="ECO:0007669"/>
    <property type="project" value="UniProtKB-KW"/>
</dbReference>
<evidence type="ECO:0000256" key="8">
    <source>
        <dbReference type="ARBA" id="ARBA00022779"/>
    </source>
</evidence>
<evidence type="ECO:0000256" key="3">
    <source>
        <dbReference type="ARBA" id="ARBA00022448"/>
    </source>
</evidence>
<evidence type="ECO:0000256" key="4">
    <source>
        <dbReference type="ARBA" id="ARBA00022475"/>
    </source>
</evidence>
<dbReference type="AlphaFoldDB" id="A0A0S3AFX4"/>
<reference evidence="20" key="1">
    <citation type="submission" date="2016-10" db="EMBL/GenBank/DDBJ databases">
        <authorList>
            <person name="Varghese N."/>
            <person name="Submissions S."/>
        </authorList>
    </citation>
    <scope>NUCLEOTIDE SEQUENCE [LARGE SCALE GENOMIC DNA]</scope>
    <source>
        <strain evidence="20">Nm10</strain>
    </source>
</reference>
<comment type="subcellular location">
    <subcellularLocation>
        <location evidence="1">Cell inner membrane</location>
        <topology evidence="1">Multi-pass membrane protein</topology>
    </subcellularLocation>
</comment>
<evidence type="ECO:0000256" key="9">
    <source>
        <dbReference type="ARBA" id="ARBA00022781"/>
    </source>
</evidence>
<dbReference type="Proteomes" id="UP000219335">
    <property type="component" value="Unassembled WGS sequence"/>
</dbReference>
<evidence type="ECO:0000256" key="10">
    <source>
        <dbReference type="ARBA" id="ARBA00022989"/>
    </source>
</evidence>
<dbReference type="InterPro" id="IPR046786">
    <property type="entry name" value="MotA_N"/>
</dbReference>
<keyword evidence="20" id="KW-1185">Reference proteome</keyword>
<dbReference type="InterPro" id="IPR002898">
    <property type="entry name" value="MotA_ExbB_proton_chnl"/>
</dbReference>
<dbReference type="PANTHER" id="PTHR30433">
    <property type="entry name" value="CHEMOTAXIS PROTEIN MOTA"/>
    <property type="match status" value="1"/>
</dbReference>
<organism evidence="16 20">
    <name type="scientific">Nitrosomonas ureae</name>
    <dbReference type="NCBI Taxonomy" id="44577"/>
    <lineage>
        <taxon>Bacteria</taxon>
        <taxon>Pseudomonadati</taxon>
        <taxon>Pseudomonadota</taxon>
        <taxon>Betaproteobacteria</taxon>
        <taxon>Nitrosomonadales</taxon>
        <taxon>Nitrosomonadaceae</taxon>
        <taxon>Nitrosomonas</taxon>
    </lineage>
</organism>
<reference evidence="16 19" key="2">
    <citation type="submission" date="2016-10" db="EMBL/GenBank/DDBJ databases">
        <authorList>
            <person name="de Groot N.N."/>
        </authorList>
    </citation>
    <scope>NUCLEOTIDE SEQUENCE [LARGE SCALE GENOMIC DNA]</scope>
    <source>
        <strain evidence="16">Nm10</strain>
        <strain evidence="17 19">Nm9</strain>
    </source>
</reference>
<feature type="transmembrane region" description="Helical" evidence="13">
    <location>
        <begin position="32"/>
        <end position="49"/>
    </location>
</feature>
<evidence type="ECO:0000259" key="15">
    <source>
        <dbReference type="Pfam" id="PF20560"/>
    </source>
</evidence>
<dbReference type="GO" id="GO:0071978">
    <property type="term" value="P:bacterial-type flagellum-dependent swarming motility"/>
    <property type="evidence" value="ECO:0007669"/>
    <property type="project" value="InterPro"/>
</dbReference>
<dbReference type="STRING" id="44577.ATY38_01495"/>
<proteinExistence type="inferred from homology"/>
<feature type="transmembrane region" description="Helical" evidence="13">
    <location>
        <begin position="171"/>
        <end position="188"/>
    </location>
</feature>
<dbReference type="InterPro" id="IPR000540">
    <property type="entry name" value="Flag_MotA_CS"/>
</dbReference>
<dbReference type="PROSITE" id="PS01307">
    <property type="entry name" value="MOTA"/>
    <property type="match status" value="1"/>
</dbReference>
<evidence type="ECO:0000313" key="17">
    <source>
        <dbReference type="EMBL" id="SEP97546.1"/>
    </source>
</evidence>
<evidence type="ECO:0000256" key="2">
    <source>
        <dbReference type="ARBA" id="ARBA00008038"/>
    </source>
</evidence>
<dbReference type="KEGG" id="nur:ATY38_01495"/>
<dbReference type="GO" id="GO:0006935">
    <property type="term" value="P:chemotaxis"/>
    <property type="evidence" value="ECO:0007669"/>
    <property type="project" value="UniProtKB-KW"/>
</dbReference>
<gene>
    <name evidence="16" type="ORF">SAMN05216406_12338</name>
    <name evidence="17" type="ORF">SAMN05421510_101342</name>
    <name evidence="18" type="ORF">SAMN06297164_0778</name>
</gene>
<dbReference type="PANTHER" id="PTHR30433:SF4">
    <property type="entry name" value="MOTILITY PROTEIN A"/>
    <property type="match status" value="1"/>
</dbReference>
<keyword evidence="4" id="KW-1003">Cell membrane</keyword>
<dbReference type="OrthoDB" id="9782603at2"/>
<name>A0A0S3AFX4_9PROT</name>
<feature type="domain" description="Motility protein A N-terminal" evidence="15">
    <location>
        <begin position="5"/>
        <end position="93"/>
    </location>
</feature>
<accession>A0A0S3AFX4</accession>
<dbReference type="Pfam" id="PF20560">
    <property type="entry name" value="MotA_N"/>
    <property type="match status" value="1"/>
</dbReference>
<dbReference type="Pfam" id="PF01618">
    <property type="entry name" value="MotA_ExbB"/>
    <property type="match status" value="1"/>
</dbReference>
<reference evidence="18 21" key="3">
    <citation type="submission" date="2017-09" db="EMBL/GenBank/DDBJ databases">
        <authorList>
            <person name="Ehlers B."/>
            <person name="Leendertz F.H."/>
        </authorList>
    </citation>
    <scope>NUCLEOTIDE SEQUENCE [LARGE SCALE GENOMIC DNA]</scope>
    <source>
        <strain evidence="18 21">Nm42</strain>
    </source>
</reference>
<dbReference type="EMBL" id="FNLN01000023">
    <property type="protein sequence ID" value="SDU09424.1"/>
    <property type="molecule type" value="Genomic_DNA"/>
</dbReference>
<evidence type="ECO:0000256" key="11">
    <source>
        <dbReference type="ARBA" id="ARBA00023065"/>
    </source>
</evidence>
<evidence type="ECO:0000256" key="12">
    <source>
        <dbReference type="ARBA" id="ARBA00023136"/>
    </source>
</evidence>
<dbReference type="Proteomes" id="UP000182882">
    <property type="component" value="Unassembled WGS sequence"/>
</dbReference>
<keyword evidence="3" id="KW-0813">Transport</keyword>
<dbReference type="NCBIfam" id="TIGR03818">
    <property type="entry name" value="MotA1"/>
    <property type="match status" value="1"/>
</dbReference>
<dbReference type="GO" id="GO:0005886">
    <property type="term" value="C:plasma membrane"/>
    <property type="evidence" value="ECO:0007669"/>
    <property type="project" value="UniProtKB-SubCell"/>
</dbReference>
<evidence type="ECO:0000313" key="16">
    <source>
        <dbReference type="EMBL" id="SDU09424.1"/>
    </source>
</evidence>
<evidence type="ECO:0000313" key="18">
    <source>
        <dbReference type="EMBL" id="SOD16828.1"/>
    </source>
</evidence>
<keyword evidence="8" id="KW-0283">Flagellar rotation</keyword>
<evidence type="ECO:0000256" key="13">
    <source>
        <dbReference type="SAM" id="Phobius"/>
    </source>
</evidence>
<keyword evidence="9" id="KW-0375">Hydrogen ion transport</keyword>
<keyword evidence="5" id="KW-0145">Chemotaxis</keyword>
<keyword evidence="10 13" id="KW-1133">Transmembrane helix</keyword>